<dbReference type="STRING" id="121224.E0VNP4"/>
<dbReference type="Pfam" id="PF25037">
    <property type="entry name" value="VPS13_C"/>
    <property type="match status" value="1"/>
</dbReference>
<dbReference type="InterPro" id="IPR056748">
    <property type="entry name" value="VPS13-like_C"/>
</dbReference>
<dbReference type="CTD" id="8231824"/>
<reference evidence="9" key="1">
    <citation type="submission" date="2007-04" db="EMBL/GenBank/DDBJ databases">
        <title>Annotation of Pediculus humanus corporis strain USDA.</title>
        <authorList>
            <person name="Kirkness E."/>
            <person name="Hannick L."/>
            <person name="Hass B."/>
            <person name="Bruggner R."/>
            <person name="Lawson D."/>
            <person name="Bidwell S."/>
            <person name="Joardar V."/>
            <person name="Caler E."/>
            <person name="Walenz B."/>
            <person name="Inman J."/>
            <person name="Schobel S."/>
            <person name="Galinsky K."/>
            <person name="Amedeo P."/>
            <person name="Strausberg R."/>
        </authorList>
    </citation>
    <scope>NUCLEOTIDE SEQUENCE</scope>
    <source>
        <strain evidence="9">USDA</strain>
    </source>
</reference>
<feature type="domain" description="Chorein N-terminal" evidence="5">
    <location>
        <begin position="1"/>
        <end position="747"/>
    </location>
</feature>
<dbReference type="KEGG" id="phu:Phum_PHUM338960"/>
<evidence type="ECO:0000313" key="10">
    <source>
        <dbReference type="EnsemblMetazoa" id="PHUM338960-PA"/>
    </source>
</evidence>
<proteinExistence type="inferred from homology"/>
<evidence type="ECO:0000259" key="8">
    <source>
        <dbReference type="Pfam" id="PF25037"/>
    </source>
</evidence>
<dbReference type="GO" id="GO:0006869">
    <property type="term" value="P:lipid transport"/>
    <property type="evidence" value="ECO:0007669"/>
    <property type="project" value="UniProtKB-KW"/>
</dbReference>
<evidence type="ECO:0000313" key="11">
    <source>
        <dbReference type="Proteomes" id="UP000009046"/>
    </source>
</evidence>
<evidence type="ECO:0000259" key="7">
    <source>
        <dbReference type="Pfam" id="PF25036"/>
    </source>
</evidence>
<name>E0VNP4_PEDHC</name>
<evidence type="ECO:0000259" key="6">
    <source>
        <dbReference type="Pfam" id="PF25033"/>
    </source>
</evidence>
<keyword evidence="3" id="KW-0445">Lipid transport</keyword>
<reference evidence="10" key="3">
    <citation type="submission" date="2021-02" db="UniProtKB">
        <authorList>
            <consortium name="EnsemblMetazoa"/>
        </authorList>
    </citation>
    <scope>IDENTIFICATION</scope>
    <source>
        <strain evidence="10">USDA</strain>
    </source>
</reference>
<dbReference type="Pfam" id="PF25033">
    <property type="entry name" value="VPS13_M"/>
    <property type="match status" value="1"/>
</dbReference>
<keyword evidence="2" id="KW-0813">Transport</keyword>
<evidence type="ECO:0000256" key="1">
    <source>
        <dbReference type="ARBA" id="ARBA00006545"/>
    </source>
</evidence>
<feature type="region of interest" description="Disordered" evidence="4">
    <location>
        <begin position="1915"/>
        <end position="1958"/>
    </location>
</feature>
<dbReference type="PANTHER" id="PTHR16166:SF93">
    <property type="entry name" value="INTERMEMBRANE LIPID TRANSFER PROTEIN VPS13"/>
    <property type="match status" value="1"/>
</dbReference>
<dbReference type="OrthoDB" id="428159at2759"/>
<evidence type="ECO:0000313" key="9">
    <source>
        <dbReference type="EMBL" id="EEB15000.1"/>
    </source>
</evidence>
<evidence type="ECO:0000259" key="5">
    <source>
        <dbReference type="Pfam" id="PF12624"/>
    </source>
</evidence>
<comment type="similarity">
    <text evidence="1">Belongs to the VPS13 family.</text>
</comment>
<evidence type="ECO:0000256" key="4">
    <source>
        <dbReference type="SAM" id="MobiDB-lite"/>
    </source>
</evidence>
<feature type="domain" description="VPS13-like middle region" evidence="6">
    <location>
        <begin position="1176"/>
        <end position="1828"/>
    </location>
</feature>
<dbReference type="HOGENOM" id="CLU_000135_1_0_1"/>
<dbReference type="eggNOG" id="KOG1809">
    <property type="taxonomic scope" value="Eukaryota"/>
</dbReference>
<feature type="compositionally biased region" description="Acidic residues" evidence="4">
    <location>
        <begin position="1843"/>
        <end position="1854"/>
    </location>
</feature>
<dbReference type="InterPro" id="IPR056747">
    <property type="entry name" value="VPS13-like_M"/>
</dbReference>
<dbReference type="InterPro" id="IPR026847">
    <property type="entry name" value="VPS13"/>
</dbReference>
<evidence type="ECO:0000256" key="2">
    <source>
        <dbReference type="ARBA" id="ARBA00022448"/>
    </source>
</evidence>
<dbReference type="GeneID" id="8231824"/>
<feature type="region of interest" description="Disordered" evidence="4">
    <location>
        <begin position="1832"/>
        <end position="1854"/>
    </location>
</feature>
<dbReference type="OMA" id="VPLYIAY"/>
<evidence type="ECO:0000256" key="3">
    <source>
        <dbReference type="ARBA" id="ARBA00023055"/>
    </source>
</evidence>
<organism>
    <name type="scientific">Pediculus humanus subsp. corporis</name>
    <name type="common">Body louse</name>
    <dbReference type="NCBI Taxonomy" id="121224"/>
    <lineage>
        <taxon>Eukaryota</taxon>
        <taxon>Metazoa</taxon>
        <taxon>Ecdysozoa</taxon>
        <taxon>Arthropoda</taxon>
        <taxon>Hexapoda</taxon>
        <taxon>Insecta</taxon>
        <taxon>Pterygota</taxon>
        <taxon>Neoptera</taxon>
        <taxon>Paraneoptera</taxon>
        <taxon>Psocodea</taxon>
        <taxon>Troctomorpha</taxon>
        <taxon>Phthiraptera</taxon>
        <taxon>Anoplura</taxon>
        <taxon>Pediculidae</taxon>
        <taxon>Pediculus</taxon>
    </lineage>
</organism>
<dbReference type="InParanoid" id="E0VNP4"/>
<dbReference type="EMBL" id="DS235341">
    <property type="protein sequence ID" value="EEB15000.1"/>
    <property type="molecule type" value="Genomic_DNA"/>
</dbReference>
<feature type="domain" description="Intermembrane lipid transfer protein VPS13-like C-terminal" evidence="8">
    <location>
        <begin position="3288"/>
        <end position="3389"/>
    </location>
</feature>
<feature type="region of interest" description="Disordered" evidence="4">
    <location>
        <begin position="2709"/>
        <end position="2742"/>
    </location>
</feature>
<dbReference type="Pfam" id="PF25036">
    <property type="entry name" value="VPS13_VAB"/>
    <property type="match status" value="1"/>
</dbReference>
<dbReference type="RefSeq" id="XP_002427738.1">
    <property type="nucleotide sequence ID" value="XM_002427693.1"/>
</dbReference>
<reference evidence="9" key="2">
    <citation type="submission" date="2007-04" db="EMBL/GenBank/DDBJ databases">
        <title>The genome of the human body louse.</title>
        <authorList>
            <consortium name="The Human Body Louse Genome Consortium"/>
            <person name="Kirkness E."/>
            <person name="Walenz B."/>
            <person name="Hass B."/>
            <person name="Bruggner R."/>
            <person name="Strausberg R."/>
        </authorList>
    </citation>
    <scope>NUCLEOTIDE SEQUENCE</scope>
    <source>
        <strain evidence="9">USDA</strain>
    </source>
</reference>
<dbReference type="VEuPathDB" id="VectorBase:PHUM338960"/>
<feature type="domain" description="Vacuolar protein sorting-associated protein 13 VPS13 adaptor binding" evidence="7">
    <location>
        <begin position="2128"/>
        <end position="2674"/>
    </location>
</feature>
<dbReference type="InterPro" id="IPR009543">
    <property type="entry name" value="VPS13_VAB"/>
</dbReference>
<dbReference type="GO" id="GO:0006623">
    <property type="term" value="P:protein targeting to vacuole"/>
    <property type="evidence" value="ECO:0007669"/>
    <property type="project" value="TreeGrafter"/>
</dbReference>
<feature type="compositionally biased region" description="Acidic residues" evidence="4">
    <location>
        <begin position="1932"/>
        <end position="1948"/>
    </location>
</feature>
<accession>E0VNP4</accession>
<dbReference type="GO" id="GO:0045053">
    <property type="term" value="P:protein retention in Golgi apparatus"/>
    <property type="evidence" value="ECO:0007669"/>
    <property type="project" value="TreeGrafter"/>
</dbReference>
<dbReference type="InterPro" id="IPR026854">
    <property type="entry name" value="VPS13_N"/>
</dbReference>
<keyword evidence="11" id="KW-1185">Reference proteome</keyword>
<dbReference type="PANTHER" id="PTHR16166">
    <property type="entry name" value="VACUOLAR PROTEIN SORTING-ASSOCIATED PROTEIN VPS13"/>
    <property type="match status" value="1"/>
</dbReference>
<dbReference type="Pfam" id="PF12624">
    <property type="entry name" value="VPS13_N"/>
    <property type="match status" value="1"/>
</dbReference>
<dbReference type="EMBL" id="AAZO01003941">
    <property type="status" value="NOT_ANNOTATED_CDS"/>
    <property type="molecule type" value="Genomic_DNA"/>
</dbReference>
<gene>
    <name evidence="10" type="primary">8231824</name>
    <name evidence="9" type="ORF">Phum_PHUM338960</name>
</gene>
<feature type="region of interest" description="Disordered" evidence="4">
    <location>
        <begin position="2054"/>
        <end position="2089"/>
    </location>
</feature>
<protein>
    <submittedName>
        <fullName evidence="9">Vacuolar protein sorting-associated protein, putative</fullName>
    </submittedName>
</protein>
<sequence length="3427" mass="393196">MFEGFIARIFNKWLGKYVQDLDTESLNVGIFGGEVNLNNLNLKPEALVDLELPIEVKYGIIGKINVIIPWNSLSSQAIVVNVEDVLIVGTSCDSDNYSIEKEKKLIRAFKRKILKDLDSYKNIFGFTTGSLFDGFLTALTNNIQIFIRKIHIRFEDKYCCNGIVSGLCIECLSTETTNSKWKPHVQSTGNSTIHQLVKLDAASLYLNVETDVNDFLNVDNWRENLKEGLRTFKINGKPFDFVVKPFNGKMKIILSRSKEARVPKLLVDLVIHDIVYNLSRAQLHSIVALFNHFRRIHLKRPYLNIRPNCNVNKNARIWWKYALEAILQQRIRPYQWKNIKKQRNNYKNYKNLYKKFILNPGDSELRLDLAQAEDNLSLCSLVIAREHAKIEIKNEDPDKIEIITESGKWWDFNENVVKFQIRSDKLKGLWSQLSPTERLKFDEIKKTDINISPEKAKKYIEHKINFTIHHISGSIFIRGTEIGSLSLSQFLISFETRPAADAFKLSVRADSLNFEGATTGDQGLAPIINSKPNSGNSFICFDFEKNPLTVEADYAVSFILAELCVIYHEVRIGLTQNLFKNNIKKYYDNFIKFKNLITTRQIKIDVNMCVKGPRIVIGENGSCQKNDYNLILDLGKWVLHTDLQPPFILDDVTQMELEEKLYDRLHVNMEGFQILFCSSGENWQHLLESNETVHHVISKTKSQIVFSNSIKPEYKSLPKTKTNFLLHTIKLNLSDKKLVFLLDFLENIPHPTCTILSVVPVLRETEFKNDVIKPDVLLDLYYIKNLVVSSELSRQRTPDNSESLVMNLSASVGNWSSIDVSDDDIELWARTVDLPGFDDNISPNNVITSLLRVIVKEIIIVLNRSNDSGDRPYVMGRIAKFQLDSAFMNYGPAIQITLGGIQLIDKIHLGPSGEYLEIISTIGDVDFISLLYRKVRSDCPDFRTHFHCVEQSLILDIGYLSVNLHREAILTFTKYLQYLYKKIAHREIFNLFKNFKRFRTFLENFDNSYDPPIPPGAIKFSYSTHLTEFRLKLCDTDLEFLEFKLKGFESDCMFKANERMILRGYLAFVSLDDLSDITLYPKIISVEEDRVMEFKYVRHSPRLYNKGLGGGKDDVQADGSLKFILERINCVAVYKTFVDLQHFVEPIIPIGMIWSFTEFFRKCFAIQMNQFKGWNARLHLSLNLHLPILLLPQKSISPNLLAFNLGDLNVENFFKELSGYSSKDGTMNVIDNILLKLDSISLHRALMSLPGKLEVQENILEPIQAKFDMKRFVGGPKIIEFPLFEIFGTLESVKISFGQKDLLTFLSVWQDNISDKKFLEPSWWMKSVSPIDERTPIENDDLFLRKLQVFLSHSDACRKDVQIKFVIDSIIIDLYNDMGEVISSPIRDLNHGLCRLTLTESSLFLEKYYDGSMEVTFTLQSCLLEDIRTDDAVLEKKVFQSYQGGNRKYDETISISTPPIVDVIYKQTQKGDRRVDVLIEKTRMNLTVSFAAAFSKFAIDAIPVKQSEGGFINHGYVGDLVQQKNLSNDLKIFQPFLSTDSTSGFYSSTTSCTTDDQNGLSLSLQFRKPEIILLSTDSFKNISAILFRCELLIDWSKRRGRDELVVTLAGLQAWSKCFSGPIKIKQKPTTLLSQCDIEISRIAKNMDDGLKIEVKVSPIDLQIAVSTLATIAQIIQELRTTSFFDVVHESEDLWSPKKISSYCEADICGEKPFLSQKPSFPIGRPAESLSINIGRIKLLLYASQGAYKKPLLLTETSFKLIAYDWSTSINLKGEIEVQVAYFNEEIDVWEPFIEPCYEGFEKKPWKLVFHTFQGKSFPISPHVNFQTEINKNKERKISNPTDDVLDSDTSGEESDQEMIFLRRRNFDNYPTTTTKRQNCKKNLCQVMSFSCGDSSDSENENGAFEKLRNAVDHLFTGTNSDRDGSESAESSATEEETEELEVETEEETNSNRSNGQGRAVFLKKHSDSVDSGLETEAVERLAIHVILHSKNKLELTLTPQSVKIFKEISNAFSETPFFPLFSIPNEGATVKNHLGPRSVVTLLVKSSNSNKDKPLIVSKYDSENSPSSSPESLRSYQSPTASDNESDFGSVDKVNELENLDFVFKYPQKTVTQLYNRVTDYKLLIQVPGFNDLNVVAPSMSCNKLHTLLPTRNQTRYHLLLSTACRFRIRNYVLSSPLRILNSTSYAIEIYYNKSVIEALGEIIIGEATNPFGDLIRLSVIEPDDTYNIPLFVAYHSKLYIAPAHVSDYHVSENSISWQEIMTDVGTSKNLYCQSKQENDPNVFSVKACCDDNINITNNQRSLSDCTIRLLPTLLILNILPYAIEIKLSSINYDFRIEAGDETNVYSLDLRKPQKIIMEISEYLGLHWTGSFNLTGDVEEKIVTMITEQDTDGGNKQLLLNLLITRTPNVTITVYSSYWLINKTGLPLQIRVNNSLGSLTDSILEWVGEGPLLFSFRKQRRHCVRIRAFSSSWSSAFSLDASGCSGLVICKKRRYRILVKSNLSQINPKLTKIITFLPNFIVTNSCRKHLRFMEDNEKADLWVDIAPGQFLPFWPETDTMRMFVKFRDSKHISQNIPFSITHTTVLRMDKGETEPEVYEVEFILQCGITVKVTGNVDEPFYINFQNYQPGDAPVRIDNQCEDLFLKFHQKDSGQVVLLNPYQSLLYTWDDPCKERTLLWNVYNNKGKDFCVPFWKDGFGEEKVSFHVVRKGQSLPNDNNNKHASKSMERDNSSSSDDSEGEIAQSEFVRKTRKDKIIVYWASYLNDRQRVLLLTQDERLAKRMKRSLDAERSHLELFVSFDGLGISLKKIPRELCHVSLSDSAAQWEITVAHKWKVVALELSSWLEDKYKQGLTKAQIKDYIHIDFEKMQMTKPFFGEIRRKHRPAIWIQYRRSKHMSLFHFQLHRLQIDNQLYDAEFPTVLFPVPPPTTSSSKYYPKPAFEMGYLKKYNRGCNDVYKFVKFVVQEHRLQLEKCWITEMIDFWRLWKNKLNNCENIRHDISLVHLPIYVKSNSDECDEKMFEYLHCSPIKLQITFSSSQTEQEYKENNCHPLIDYLFYAMTSSFTQEKPITLKLLCFETIGQHCSKEFVWNQGLQYFKSQLCQQLHVLVMGINVLTNPYSQYLDFSDDSHPLFYEPYLENTGVPEEFSDNISNGALGLLGHETEGSKETETLFAMYLGTALQTVIHSNKETKKNNFSFEENRDLPDFIIRSNSNFFSICTLALSGVIMKHKQGTGPLQGVENFFKGPGKGLMGLMTKSHGEIFNCLDLIDDGMKRAMEMGENVLSRIKLPRYVNPVLGLRPFQGHEARGLNLLNLLSRGLYSDDIYWAHASLTTESKTILLITLQHILLIGKYKLWGPYEIIWALKVDDVMSVPSIQDNKLIFNTRQEENVTRAWNDEKSACSHDKALLQWLKNQIEAVLILSMEHK</sequence>
<dbReference type="EnsemblMetazoa" id="PHUM338960-RA">
    <property type="protein sequence ID" value="PHUM338960-PA"/>
    <property type="gene ID" value="PHUM338960"/>
</dbReference>
<feature type="compositionally biased region" description="Low complexity" evidence="4">
    <location>
        <begin position="2063"/>
        <end position="2078"/>
    </location>
</feature>
<dbReference type="Proteomes" id="UP000009046">
    <property type="component" value="Unassembled WGS sequence"/>
</dbReference>